<dbReference type="EMBL" id="CAADFA010000106">
    <property type="protein sequence ID" value="VFJ52133.1"/>
    <property type="molecule type" value="Genomic_DNA"/>
</dbReference>
<dbReference type="EMBL" id="CAADEZ010000031">
    <property type="protein sequence ID" value="VFJ46004.1"/>
    <property type="molecule type" value="Genomic_DNA"/>
</dbReference>
<evidence type="ECO:0000313" key="1">
    <source>
        <dbReference type="EMBL" id="VFJ46004.1"/>
    </source>
</evidence>
<accession>A0A450S2Y8</accession>
<evidence type="ECO:0000313" key="2">
    <source>
        <dbReference type="EMBL" id="VFJ52133.1"/>
    </source>
</evidence>
<proteinExistence type="predicted"/>
<sequence>MLHAFDDVLELSLQINPLAKNIVARDVRDMTRSVHETAILFELLKDQMLEQTETGLTFRAPNDRRLKMIIGHSKGNWAILTALLDFELDVVGKLPLPNAVDPKVDIVTLGNWVNLPDMNPLMLDLFHYHQFVGTHDVPAILGSTRGYAQLALQRKFARTPVDHSRNPDEYLYVGCEHALKEGEGEAGLPLKAILKAIYRLGGEQRYQCKNQ</sequence>
<protein>
    <submittedName>
        <fullName evidence="1">Uncharacterized protein</fullName>
    </submittedName>
</protein>
<organism evidence="1">
    <name type="scientific">Candidatus Kentrum sp. FM</name>
    <dbReference type="NCBI Taxonomy" id="2126340"/>
    <lineage>
        <taxon>Bacteria</taxon>
        <taxon>Pseudomonadati</taxon>
        <taxon>Pseudomonadota</taxon>
        <taxon>Gammaproteobacteria</taxon>
        <taxon>Candidatus Kentrum</taxon>
    </lineage>
</organism>
<name>A0A450S2Y8_9GAMM</name>
<dbReference type="AlphaFoldDB" id="A0A450S2Y8"/>
<reference evidence="1" key="1">
    <citation type="submission" date="2019-02" db="EMBL/GenBank/DDBJ databases">
        <authorList>
            <person name="Gruber-Vodicka R. H."/>
            <person name="Seah K. B. B."/>
        </authorList>
    </citation>
    <scope>NUCLEOTIDE SEQUENCE</scope>
    <source>
        <strain evidence="1">BECK_BZ163</strain>
        <strain evidence="3">BECK_BZ164</strain>
        <strain evidence="2">BECK_BZ165</strain>
    </source>
</reference>
<gene>
    <name evidence="1" type="ORF">BECKFM1743A_GA0114220_1003113</name>
    <name evidence="3" type="ORF">BECKFM1743B_GA0114221_100964</name>
    <name evidence="2" type="ORF">BECKFM1743C_GA0114222_101064</name>
</gene>
<evidence type="ECO:0000313" key="3">
    <source>
        <dbReference type="EMBL" id="VFK09129.1"/>
    </source>
</evidence>
<dbReference type="EMBL" id="CAADFL010000096">
    <property type="protein sequence ID" value="VFK09129.1"/>
    <property type="molecule type" value="Genomic_DNA"/>
</dbReference>